<keyword evidence="2" id="KW-1185">Reference proteome</keyword>
<dbReference type="AlphaFoldDB" id="A0A6B2M420"/>
<evidence type="ECO:0000313" key="2">
    <source>
        <dbReference type="Proteomes" id="UP000478417"/>
    </source>
</evidence>
<evidence type="ECO:0008006" key="3">
    <source>
        <dbReference type="Google" id="ProtNLM"/>
    </source>
</evidence>
<proteinExistence type="predicted"/>
<gene>
    <name evidence="1" type="ORF">G0Q06_11310</name>
</gene>
<comment type="caution">
    <text evidence="1">The sequence shown here is derived from an EMBL/GenBank/DDBJ whole genome shotgun (WGS) entry which is preliminary data.</text>
</comment>
<reference evidence="1 2" key="1">
    <citation type="submission" date="2020-02" db="EMBL/GenBank/DDBJ databases">
        <title>Albibacoteraceae fam. nov., the first described family within the subdivision 4 Verrucomicrobia.</title>
        <authorList>
            <person name="Xi F."/>
        </authorList>
    </citation>
    <scope>NUCLEOTIDE SEQUENCE [LARGE SCALE GENOMIC DNA]</scope>
    <source>
        <strain evidence="1 2">CK1056</strain>
    </source>
</reference>
<dbReference type="Proteomes" id="UP000478417">
    <property type="component" value="Unassembled WGS sequence"/>
</dbReference>
<organism evidence="1 2">
    <name type="scientific">Oceanipulchritudo coccoides</name>
    <dbReference type="NCBI Taxonomy" id="2706888"/>
    <lineage>
        <taxon>Bacteria</taxon>
        <taxon>Pseudomonadati</taxon>
        <taxon>Verrucomicrobiota</taxon>
        <taxon>Opitutia</taxon>
        <taxon>Puniceicoccales</taxon>
        <taxon>Oceanipulchritudinaceae</taxon>
        <taxon>Oceanipulchritudo</taxon>
    </lineage>
</organism>
<accession>A0A6B2M420</accession>
<sequence length="312" mass="36839">MRSAVLILFYDCSQLILRAIANSAPHVEKIYVSYSPYPWSYNPEAREKFRNPSDPGILKESPHLDKLQLIEGDWATEEDQRNEVLDLAREEGFDILIVQDADEFFMSEDYAANLAQIESNRDFAYFRTPWYQFWKDTRHVILCRESLTYRKGLVETRLKNTTLAFSMAFALNLHSDIRFNHCRRPSHVDDYLMLDRPCYHLSYVLSDNQVERKIRTYGHTNQIRHAQWLRRKWYGWQPSTRCLHPLNPAAWLKAVPFGGPLPKELEDLPEVENQYTPLTWLEKTKEFIIDLGDLIRMRLKVLKSQAIARISK</sequence>
<dbReference type="RefSeq" id="WP_163966000.1">
    <property type="nucleotide sequence ID" value="NZ_JAAGNX010000003.1"/>
</dbReference>
<dbReference type="EMBL" id="JAAGNX010000003">
    <property type="protein sequence ID" value="NDV63042.1"/>
    <property type="molecule type" value="Genomic_DNA"/>
</dbReference>
<evidence type="ECO:0000313" key="1">
    <source>
        <dbReference type="EMBL" id="NDV63042.1"/>
    </source>
</evidence>
<protein>
    <recommendedName>
        <fullName evidence="3">Glycosyltransferase family 2 protein</fullName>
    </recommendedName>
</protein>
<name>A0A6B2M420_9BACT</name>